<proteinExistence type="predicted"/>
<evidence type="ECO:0000313" key="2">
    <source>
        <dbReference type="EMBL" id="MDT3767123.1"/>
    </source>
</evidence>
<sequence>MLPELKSAKAKSPRATVLVAHGYAEHYGRYHALTKALQNAGYDVYGYDHPGHGHTGGPRARVDVGHLIRVHQDMRRQVLREMRTRKLFLFGHSMGGLVTAASALLHPQGVAGVCLSGPAFETAPVPTWAFAPLGILARVLPGLPLISLEASAVSRDRAVVADYERDPLNYHGRVPVLTAITMVRNGYQALRRAQQWSLPLLVFQGTADKLVNPRATERFARSATRGSADVTYVPVADAYHEVFNEPQAPKLRAQLIAWLNERI</sequence>
<dbReference type="Proteomes" id="UP001247542">
    <property type="component" value="Unassembled WGS sequence"/>
</dbReference>
<organism evidence="2 3">
    <name type="scientific">Gleimia hominis</name>
    <dbReference type="NCBI Taxonomy" id="595468"/>
    <lineage>
        <taxon>Bacteria</taxon>
        <taxon>Bacillati</taxon>
        <taxon>Actinomycetota</taxon>
        <taxon>Actinomycetes</taxon>
        <taxon>Actinomycetales</taxon>
        <taxon>Actinomycetaceae</taxon>
        <taxon>Gleimia</taxon>
    </lineage>
</organism>
<dbReference type="InterPro" id="IPR022742">
    <property type="entry name" value="Hydrolase_4"/>
</dbReference>
<dbReference type="InterPro" id="IPR029058">
    <property type="entry name" value="AB_hydrolase_fold"/>
</dbReference>
<dbReference type="InterPro" id="IPR000073">
    <property type="entry name" value="AB_hydrolase_1"/>
</dbReference>
<comment type="caution">
    <text evidence="2">The sequence shown here is derived from an EMBL/GenBank/DDBJ whole genome shotgun (WGS) entry which is preliminary data.</text>
</comment>
<dbReference type="EMBL" id="JASXSX010000001">
    <property type="protein sequence ID" value="MDT3767123.1"/>
    <property type="molecule type" value="Genomic_DNA"/>
</dbReference>
<feature type="domain" description="Serine aminopeptidase S33" evidence="1">
    <location>
        <begin position="12"/>
        <end position="247"/>
    </location>
</feature>
<evidence type="ECO:0000259" key="1">
    <source>
        <dbReference type="Pfam" id="PF12146"/>
    </source>
</evidence>
<keyword evidence="2" id="KW-0378">Hydrolase</keyword>
<dbReference type="PRINTS" id="PR00111">
    <property type="entry name" value="ABHYDROLASE"/>
</dbReference>
<dbReference type="Pfam" id="PF12146">
    <property type="entry name" value="Hydrolase_4"/>
    <property type="match status" value="1"/>
</dbReference>
<dbReference type="PANTHER" id="PTHR11614">
    <property type="entry name" value="PHOSPHOLIPASE-RELATED"/>
    <property type="match status" value="1"/>
</dbReference>
<reference evidence="2 3" key="1">
    <citation type="submission" date="2023-06" db="EMBL/GenBank/DDBJ databases">
        <title>Draft genome sequence of Gleimia hominis type strain CCUG 57540T.</title>
        <authorList>
            <person name="Salva-Serra F."/>
            <person name="Cardew S."/>
            <person name="Jensie Markopoulos S."/>
            <person name="Ohlen M."/>
            <person name="Inganas E."/>
            <person name="Svensson-Stadler L."/>
            <person name="Moore E.R.B."/>
        </authorList>
    </citation>
    <scope>NUCLEOTIDE SEQUENCE [LARGE SCALE GENOMIC DNA]</scope>
    <source>
        <strain evidence="2 3">CCUG 57540</strain>
    </source>
</reference>
<dbReference type="RefSeq" id="WP_313272467.1">
    <property type="nucleotide sequence ID" value="NZ_JASXSX010000001.1"/>
</dbReference>
<gene>
    <name evidence="2" type="ORF">QS713_03460</name>
</gene>
<dbReference type="GO" id="GO:0016787">
    <property type="term" value="F:hydrolase activity"/>
    <property type="evidence" value="ECO:0007669"/>
    <property type="project" value="UniProtKB-KW"/>
</dbReference>
<evidence type="ECO:0000313" key="3">
    <source>
        <dbReference type="Proteomes" id="UP001247542"/>
    </source>
</evidence>
<accession>A0ABU3I9T2</accession>
<dbReference type="SUPFAM" id="SSF53474">
    <property type="entry name" value="alpha/beta-Hydrolases"/>
    <property type="match status" value="1"/>
</dbReference>
<dbReference type="InterPro" id="IPR051044">
    <property type="entry name" value="MAG_DAG_Lipase"/>
</dbReference>
<name>A0ABU3I9T2_9ACTO</name>
<protein>
    <submittedName>
        <fullName evidence="2">Alpha/beta hydrolase</fullName>
    </submittedName>
</protein>
<keyword evidence="3" id="KW-1185">Reference proteome</keyword>
<dbReference type="Gene3D" id="3.40.50.1820">
    <property type="entry name" value="alpha/beta hydrolase"/>
    <property type="match status" value="1"/>
</dbReference>